<feature type="domain" description="Integrase zinc-binding" evidence="1">
    <location>
        <begin position="84"/>
        <end position="112"/>
    </location>
</feature>
<dbReference type="Gene3D" id="1.10.340.70">
    <property type="match status" value="1"/>
</dbReference>
<organism evidence="2 3">
    <name type="scientific">Aplysia californica</name>
    <name type="common">California sea hare</name>
    <dbReference type="NCBI Taxonomy" id="6500"/>
    <lineage>
        <taxon>Eukaryota</taxon>
        <taxon>Metazoa</taxon>
        <taxon>Spiralia</taxon>
        <taxon>Lophotrochozoa</taxon>
        <taxon>Mollusca</taxon>
        <taxon>Gastropoda</taxon>
        <taxon>Heterobranchia</taxon>
        <taxon>Euthyneura</taxon>
        <taxon>Tectipleura</taxon>
        <taxon>Aplysiida</taxon>
        <taxon>Aplysioidea</taxon>
        <taxon>Aplysiidae</taxon>
        <taxon>Aplysia</taxon>
    </lineage>
</organism>
<dbReference type="InterPro" id="IPR041588">
    <property type="entry name" value="Integrase_H2C2"/>
</dbReference>
<name>A0ABM1W1N5_APLCA</name>
<dbReference type="Pfam" id="PF17921">
    <property type="entry name" value="Integrase_H2C2"/>
    <property type="match status" value="1"/>
</dbReference>
<dbReference type="Proteomes" id="UP000694888">
    <property type="component" value="Unplaced"/>
</dbReference>
<keyword evidence="2" id="KW-1185">Reference proteome</keyword>
<dbReference type="RefSeq" id="XP_035828578.1">
    <property type="nucleotide sequence ID" value="XM_035972685.1"/>
</dbReference>
<evidence type="ECO:0000313" key="2">
    <source>
        <dbReference type="Proteomes" id="UP000694888"/>
    </source>
</evidence>
<dbReference type="GeneID" id="118478658"/>
<evidence type="ECO:0000313" key="3">
    <source>
        <dbReference type="RefSeq" id="XP_035828578.1"/>
    </source>
</evidence>
<gene>
    <name evidence="3" type="primary">LOC118478658</name>
</gene>
<evidence type="ECO:0000259" key="1">
    <source>
        <dbReference type="Pfam" id="PF17921"/>
    </source>
</evidence>
<reference evidence="3" key="1">
    <citation type="submission" date="2025-08" db="UniProtKB">
        <authorList>
            <consortium name="RefSeq"/>
        </authorList>
    </citation>
    <scope>IDENTIFICATION</scope>
</reference>
<sequence>MDELEQIFDYIVSKKYPNSVKTNGQKVDFRRRAGKFTVEEGVLKRAVKDDVKNAKYLRMITDRTEQIRIIRATHGGLGETVESRSLGGHLGWDKTEGRLSKSAWWPGVRKDVPPKPWSQIGVDTCSLAKSKDGFTCMVVGNL</sequence>
<proteinExistence type="predicted"/>
<protein>
    <submittedName>
        <fullName evidence="3">Uncharacterized protein LOC118478658</fullName>
    </submittedName>
</protein>
<accession>A0ABM1W1N5</accession>